<proteinExistence type="predicted"/>
<gene>
    <name evidence="1" type="ORF">DQ356_09145</name>
</gene>
<dbReference type="AlphaFoldDB" id="A0A368MW79"/>
<sequence>MVIKKSEQPLAKNKEIKPSRYSIQQKLQETTKVAEEVQLPQDEEQLPNQHFTETDLQTAWAVFLQEIQQKDVVIYNAISGFRLRKVDETIVRIAYPSDTAKSEFDKVSHDFFTHFRHKVNNYRFGIEYVMDSVNLKKEVMTKRTLFEKYVQINPLLTDLDDLFKFDLN</sequence>
<comment type="caution">
    <text evidence="1">The sequence shown here is derived from an EMBL/GenBank/DDBJ whole genome shotgun (WGS) entry which is preliminary data.</text>
</comment>
<evidence type="ECO:0008006" key="3">
    <source>
        <dbReference type="Google" id="ProtNLM"/>
    </source>
</evidence>
<dbReference type="Proteomes" id="UP000252172">
    <property type="component" value="Unassembled WGS sequence"/>
</dbReference>
<protein>
    <recommendedName>
        <fullName evidence="3">DNA polymerase III subunit gamma/tau</fullName>
    </recommendedName>
</protein>
<evidence type="ECO:0000313" key="2">
    <source>
        <dbReference type="Proteomes" id="UP000252172"/>
    </source>
</evidence>
<dbReference type="EMBL" id="QPIE01000006">
    <property type="protein sequence ID" value="RCU42487.1"/>
    <property type="molecule type" value="Genomic_DNA"/>
</dbReference>
<dbReference type="OrthoDB" id="1450419at2"/>
<keyword evidence="2" id="KW-1185">Reference proteome</keyword>
<reference evidence="1 2" key="1">
    <citation type="submission" date="2018-07" db="EMBL/GenBank/DDBJ databases">
        <title>Chryseobacterium lacus sp. nov., isolated from lake water.</title>
        <authorList>
            <person name="Li C.-M."/>
        </authorList>
    </citation>
    <scope>NUCLEOTIDE SEQUENCE [LARGE SCALE GENOMIC DNA]</scope>
    <source>
        <strain evidence="1 2">YLOS41</strain>
    </source>
</reference>
<organism evidence="1 2">
    <name type="scientific">Chryseobacterium lacus</name>
    <dbReference type="NCBI Taxonomy" id="2058346"/>
    <lineage>
        <taxon>Bacteria</taxon>
        <taxon>Pseudomonadati</taxon>
        <taxon>Bacteroidota</taxon>
        <taxon>Flavobacteriia</taxon>
        <taxon>Flavobacteriales</taxon>
        <taxon>Weeksellaceae</taxon>
        <taxon>Chryseobacterium group</taxon>
        <taxon>Chryseobacterium</taxon>
    </lineage>
</organism>
<name>A0A368MW79_9FLAO</name>
<evidence type="ECO:0000313" key="1">
    <source>
        <dbReference type="EMBL" id="RCU42487.1"/>
    </source>
</evidence>
<accession>A0A368MW79</accession>